<evidence type="ECO:0000313" key="2">
    <source>
        <dbReference type="Proteomes" id="UP000220629"/>
    </source>
</evidence>
<gene>
    <name evidence="1" type="ORF">CRM94_03800</name>
</gene>
<dbReference type="EMBL" id="PDDY01000001">
    <property type="protein sequence ID" value="PEH41356.1"/>
    <property type="molecule type" value="Genomic_DNA"/>
</dbReference>
<name>A0A2A7SCS3_BURGA</name>
<dbReference type="Proteomes" id="UP000220629">
    <property type="component" value="Unassembled WGS sequence"/>
</dbReference>
<protein>
    <submittedName>
        <fullName evidence="1">Uncharacterized protein</fullName>
    </submittedName>
</protein>
<accession>A0A2A7SCS3</accession>
<comment type="caution">
    <text evidence="1">The sequence shown here is derived from an EMBL/GenBank/DDBJ whole genome shotgun (WGS) entry which is preliminary data.</text>
</comment>
<sequence>MSLWVSLIEMSMVRVVLEAAKLCGVIRNGRISLVPAMFRHLGFYRIGFGYIRLTVLNDPVATQKLAAWK</sequence>
<reference evidence="2" key="1">
    <citation type="submission" date="2017-09" db="EMBL/GenBank/DDBJ databases">
        <title>FDA dAtabase for Regulatory Grade micrObial Sequences (FDA-ARGOS): Supporting development and validation of Infectious Disease Dx tests.</title>
        <authorList>
            <person name="Minogue T."/>
            <person name="Wolcott M."/>
            <person name="Wasieloski L."/>
            <person name="Aguilar W."/>
            <person name="Moore D."/>
            <person name="Tallon L."/>
            <person name="Sadzewicz L."/>
            <person name="Ott S."/>
            <person name="Zhao X."/>
            <person name="Nagaraj S."/>
            <person name="Vavikolanu K."/>
            <person name="Aluvathingal J."/>
            <person name="Nadendla S."/>
            <person name="Sichtig H."/>
        </authorList>
    </citation>
    <scope>NUCLEOTIDE SEQUENCE [LARGE SCALE GENOMIC DNA]</scope>
    <source>
        <strain evidence="2">FDAARGOS_390</strain>
    </source>
</reference>
<dbReference type="AlphaFoldDB" id="A0A2A7SCS3"/>
<proteinExistence type="predicted"/>
<organism evidence="1 2">
    <name type="scientific">Burkholderia gladioli</name>
    <name type="common">Pseudomonas marginata</name>
    <name type="synonym">Phytomonas marginata</name>
    <dbReference type="NCBI Taxonomy" id="28095"/>
    <lineage>
        <taxon>Bacteria</taxon>
        <taxon>Pseudomonadati</taxon>
        <taxon>Pseudomonadota</taxon>
        <taxon>Betaproteobacteria</taxon>
        <taxon>Burkholderiales</taxon>
        <taxon>Burkholderiaceae</taxon>
        <taxon>Burkholderia</taxon>
    </lineage>
</organism>
<evidence type="ECO:0000313" key="1">
    <source>
        <dbReference type="EMBL" id="PEH41356.1"/>
    </source>
</evidence>